<evidence type="ECO:0000313" key="4">
    <source>
        <dbReference type="Proteomes" id="UP000325292"/>
    </source>
</evidence>
<gene>
    <name evidence="3" type="ORF">BXT84_09650</name>
</gene>
<evidence type="ECO:0000313" key="3">
    <source>
        <dbReference type="EMBL" id="AUW94184.1"/>
    </source>
</evidence>
<organism evidence="3 4">
    <name type="scientific">Sulfobacillus thermotolerans</name>
    <dbReference type="NCBI Taxonomy" id="338644"/>
    <lineage>
        <taxon>Bacteria</taxon>
        <taxon>Bacillati</taxon>
        <taxon>Bacillota</taxon>
        <taxon>Clostridia</taxon>
        <taxon>Eubacteriales</taxon>
        <taxon>Clostridiales Family XVII. Incertae Sedis</taxon>
        <taxon>Sulfobacillus</taxon>
    </lineage>
</organism>
<dbReference type="Proteomes" id="UP000325292">
    <property type="component" value="Chromosome"/>
</dbReference>
<accession>A0ABM6RSE5</accession>
<feature type="signal peptide" evidence="2">
    <location>
        <begin position="1"/>
        <end position="25"/>
    </location>
</feature>
<keyword evidence="4" id="KW-1185">Reference proteome</keyword>
<proteinExistence type="predicted"/>
<keyword evidence="2" id="KW-0732">Signal</keyword>
<evidence type="ECO:0000256" key="1">
    <source>
        <dbReference type="SAM" id="MobiDB-lite"/>
    </source>
</evidence>
<feature type="compositionally biased region" description="Basic and acidic residues" evidence="1">
    <location>
        <begin position="121"/>
        <end position="131"/>
    </location>
</feature>
<feature type="chain" id="PRO_5046768049" evidence="2">
    <location>
        <begin position="26"/>
        <end position="143"/>
    </location>
</feature>
<feature type="region of interest" description="Disordered" evidence="1">
    <location>
        <begin position="121"/>
        <end position="143"/>
    </location>
</feature>
<evidence type="ECO:0000256" key="2">
    <source>
        <dbReference type="SAM" id="SignalP"/>
    </source>
</evidence>
<dbReference type="EMBL" id="CP019454">
    <property type="protein sequence ID" value="AUW94184.1"/>
    <property type="molecule type" value="Genomic_DNA"/>
</dbReference>
<reference evidence="3 4" key="1">
    <citation type="journal article" date="2019" name="Sci. Rep.">
        <title>Sulfobacillus thermotolerans: new insights into resistance and metabolic capacities of acidophilic chemolithotrophs.</title>
        <authorList>
            <person name="Panyushkina A.E."/>
            <person name="Babenko V.V."/>
            <person name="Nikitina A.S."/>
            <person name="Selezneva O.V."/>
            <person name="Tsaplina I.A."/>
            <person name="Letarova M.A."/>
            <person name="Kostryukova E.S."/>
            <person name="Letarov A.V."/>
        </authorList>
    </citation>
    <scope>NUCLEOTIDE SEQUENCE [LARGE SCALE GENOMIC DNA]</scope>
    <source>
        <strain evidence="3 4">Kr1</strain>
    </source>
</reference>
<sequence length="143" mass="15477">MEKSRGIITAGAMVSVLALSGAAFAQKQHDMPDHSKHMETIHGMFESGNFTGAEITLKTSSGKMVTIDLTRSTRISLEAQGSVSAIMTALQNHQLRITADVIPGPKDLIARKIEAHLNVEQNSRHKEDHQGHNGAKKAAQNKN</sequence>
<protein>
    <submittedName>
        <fullName evidence="3">Uncharacterized protein</fullName>
    </submittedName>
</protein>
<name>A0ABM6RSE5_9FIRM</name>